<keyword evidence="2" id="KW-1185">Reference proteome</keyword>
<dbReference type="Gramene" id="ONI31128">
    <property type="protein sequence ID" value="ONI31128"/>
    <property type="gene ID" value="PRUPE_1G294300"/>
</dbReference>
<sequence>MTSSSSEPKSLFFMDKSKDPICCMRLPKKIVAGEHKSAAGGGLCTSSS</sequence>
<dbReference type="AlphaFoldDB" id="A0A251R529"/>
<name>A0A251R529_PRUPE</name>
<proteinExistence type="predicted"/>
<organism evidence="1 2">
    <name type="scientific">Prunus persica</name>
    <name type="common">Peach</name>
    <name type="synonym">Amygdalus persica</name>
    <dbReference type="NCBI Taxonomy" id="3760"/>
    <lineage>
        <taxon>Eukaryota</taxon>
        <taxon>Viridiplantae</taxon>
        <taxon>Streptophyta</taxon>
        <taxon>Embryophyta</taxon>
        <taxon>Tracheophyta</taxon>
        <taxon>Spermatophyta</taxon>
        <taxon>Magnoliopsida</taxon>
        <taxon>eudicotyledons</taxon>
        <taxon>Gunneridae</taxon>
        <taxon>Pentapetalae</taxon>
        <taxon>rosids</taxon>
        <taxon>fabids</taxon>
        <taxon>Rosales</taxon>
        <taxon>Rosaceae</taxon>
        <taxon>Amygdaloideae</taxon>
        <taxon>Amygdaleae</taxon>
        <taxon>Prunus</taxon>
    </lineage>
</organism>
<evidence type="ECO:0000313" key="2">
    <source>
        <dbReference type="Proteomes" id="UP000006882"/>
    </source>
</evidence>
<protein>
    <submittedName>
        <fullName evidence="1">Uncharacterized protein</fullName>
    </submittedName>
</protein>
<dbReference type="Proteomes" id="UP000006882">
    <property type="component" value="Chromosome G1"/>
</dbReference>
<gene>
    <name evidence="1" type="ORF">PRUPE_1G294300</name>
</gene>
<accession>A0A251R529</accession>
<dbReference type="EMBL" id="CM007651">
    <property type="protein sequence ID" value="ONI31128.1"/>
    <property type="molecule type" value="Genomic_DNA"/>
</dbReference>
<evidence type="ECO:0000313" key="1">
    <source>
        <dbReference type="EMBL" id="ONI31128.1"/>
    </source>
</evidence>
<reference evidence="1 2" key="1">
    <citation type="journal article" date="2013" name="Nat. Genet.">
        <title>The high-quality draft genome of peach (Prunus persica) identifies unique patterns of genetic diversity, domestication and genome evolution.</title>
        <authorList>
            <consortium name="International Peach Genome Initiative"/>
            <person name="Verde I."/>
            <person name="Abbott A.G."/>
            <person name="Scalabrin S."/>
            <person name="Jung S."/>
            <person name="Shu S."/>
            <person name="Marroni F."/>
            <person name="Zhebentyayeva T."/>
            <person name="Dettori M.T."/>
            <person name="Grimwood J."/>
            <person name="Cattonaro F."/>
            <person name="Zuccolo A."/>
            <person name="Rossini L."/>
            <person name="Jenkins J."/>
            <person name="Vendramin E."/>
            <person name="Meisel L.A."/>
            <person name="Decroocq V."/>
            <person name="Sosinski B."/>
            <person name="Prochnik S."/>
            <person name="Mitros T."/>
            <person name="Policriti A."/>
            <person name="Cipriani G."/>
            <person name="Dondini L."/>
            <person name="Ficklin S."/>
            <person name="Goodstein D.M."/>
            <person name="Xuan P."/>
            <person name="Del Fabbro C."/>
            <person name="Aramini V."/>
            <person name="Copetti D."/>
            <person name="Gonzalez S."/>
            <person name="Horner D.S."/>
            <person name="Falchi R."/>
            <person name="Lucas S."/>
            <person name="Mica E."/>
            <person name="Maldonado J."/>
            <person name="Lazzari B."/>
            <person name="Bielenberg D."/>
            <person name="Pirona R."/>
            <person name="Miculan M."/>
            <person name="Barakat A."/>
            <person name="Testolin R."/>
            <person name="Stella A."/>
            <person name="Tartarini S."/>
            <person name="Tonutti P."/>
            <person name="Arus P."/>
            <person name="Orellana A."/>
            <person name="Wells C."/>
            <person name="Main D."/>
            <person name="Vizzotto G."/>
            <person name="Silva H."/>
            <person name="Salamini F."/>
            <person name="Schmutz J."/>
            <person name="Morgante M."/>
            <person name="Rokhsar D.S."/>
        </authorList>
    </citation>
    <scope>NUCLEOTIDE SEQUENCE [LARGE SCALE GENOMIC DNA]</scope>
    <source>
        <strain evidence="2">cv. Nemared</strain>
    </source>
</reference>